<dbReference type="GO" id="GO:0003723">
    <property type="term" value="F:RNA binding"/>
    <property type="evidence" value="ECO:0007669"/>
    <property type="project" value="InterPro"/>
</dbReference>
<evidence type="ECO:0000259" key="10">
    <source>
        <dbReference type="PROSITE" id="PS50878"/>
    </source>
</evidence>
<organism evidence="11 12">
    <name type="scientific">Pseudodesulfovibrio profundus</name>
    <dbReference type="NCBI Taxonomy" id="57320"/>
    <lineage>
        <taxon>Bacteria</taxon>
        <taxon>Pseudomonadati</taxon>
        <taxon>Thermodesulfobacteriota</taxon>
        <taxon>Desulfovibrionia</taxon>
        <taxon>Desulfovibrionales</taxon>
        <taxon>Desulfovibrionaceae</taxon>
    </lineage>
</organism>
<comment type="catalytic activity">
    <reaction evidence="9">
        <text>DNA(n) + a 2'-deoxyribonucleoside 5'-triphosphate = DNA(n+1) + diphosphate</text>
        <dbReference type="Rhea" id="RHEA:22508"/>
        <dbReference type="Rhea" id="RHEA-COMP:17339"/>
        <dbReference type="Rhea" id="RHEA-COMP:17340"/>
        <dbReference type="ChEBI" id="CHEBI:33019"/>
        <dbReference type="ChEBI" id="CHEBI:61560"/>
        <dbReference type="ChEBI" id="CHEBI:173112"/>
        <dbReference type="EC" id="2.7.7.49"/>
    </reaction>
</comment>
<dbReference type="SUPFAM" id="SSF56672">
    <property type="entry name" value="DNA/RNA polymerases"/>
    <property type="match status" value="1"/>
</dbReference>
<name>A0A2C8F7C3_9BACT</name>
<dbReference type="CDD" id="cd03487">
    <property type="entry name" value="RT_Bac_retron_II"/>
    <property type="match status" value="1"/>
</dbReference>
<evidence type="ECO:0000256" key="6">
    <source>
        <dbReference type="ARBA" id="ARBA00022918"/>
    </source>
</evidence>
<protein>
    <recommendedName>
        <fullName evidence="1">RNA-directed DNA polymerase</fullName>
        <ecNumber evidence="1">2.7.7.49</ecNumber>
    </recommendedName>
</protein>
<dbReference type="PRINTS" id="PR00866">
    <property type="entry name" value="RNADNAPOLMS"/>
</dbReference>
<dbReference type="InterPro" id="IPR000477">
    <property type="entry name" value="RT_dom"/>
</dbReference>
<evidence type="ECO:0000313" key="12">
    <source>
        <dbReference type="Proteomes" id="UP000219215"/>
    </source>
</evidence>
<evidence type="ECO:0000256" key="3">
    <source>
        <dbReference type="ARBA" id="ARBA00022695"/>
    </source>
</evidence>
<dbReference type="OrthoDB" id="5366084at2"/>
<dbReference type="Gene3D" id="3.30.70.270">
    <property type="match status" value="1"/>
</dbReference>
<dbReference type="GO" id="GO:0003964">
    <property type="term" value="F:RNA-directed DNA polymerase activity"/>
    <property type="evidence" value="ECO:0007669"/>
    <property type="project" value="UniProtKB-KW"/>
</dbReference>
<keyword evidence="7" id="KW-0051">Antiviral defense</keyword>
<evidence type="ECO:0000256" key="2">
    <source>
        <dbReference type="ARBA" id="ARBA00022679"/>
    </source>
</evidence>
<keyword evidence="4" id="KW-0479">Metal-binding</keyword>
<reference evidence="12" key="1">
    <citation type="submission" date="2017-09" db="EMBL/GenBank/DDBJ databases">
        <authorList>
            <person name="Regsiter A."/>
            <person name="William W."/>
        </authorList>
    </citation>
    <scope>NUCLEOTIDE SEQUENCE [LARGE SCALE GENOMIC DNA]</scope>
    <source>
        <strain evidence="12">500-1</strain>
    </source>
</reference>
<dbReference type="InterPro" id="IPR000123">
    <property type="entry name" value="Reverse_transcriptase_msDNA"/>
</dbReference>
<evidence type="ECO:0000256" key="4">
    <source>
        <dbReference type="ARBA" id="ARBA00022723"/>
    </source>
</evidence>
<keyword evidence="6 11" id="KW-0695">RNA-directed DNA polymerase</keyword>
<dbReference type="EMBL" id="LT907975">
    <property type="protein sequence ID" value="SOB57933.1"/>
    <property type="molecule type" value="Genomic_DNA"/>
</dbReference>
<dbReference type="InterPro" id="IPR043128">
    <property type="entry name" value="Rev_trsase/Diguanyl_cyclase"/>
</dbReference>
<proteinExistence type="inferred from homology"/>
<accession>A0A2C8F7C3</accession>
<evidence type="ECO:0000256" key="7">
    <source>
        <dbReference type="ARBA" id="ARBA00023118"/>
    </source>
</evidence>
<evidence type="ECO:0000256" key="9">
    <source>
        <dbReference type="ARBA" id="ARBA00048173"/>
    </source>
</evidence>
<dbReference type="Proteomes" id="UP000219215">
    <property type="component" value="Chromosome DPRO"/>
</dbReference>
<sequence length="394" mass="44979">MEEWSVHQFQQGAIAASAPCVDDLVRYARLLKNNGLPVIFSLGHLCKITRSNYKFLHNIVNRKVDSQNYRLFPIKKRSGGIRHIHAVAGKLYKVHDYINNDILQSCSPHPSSYAFHRSGGIFKCAKQHCESRWIFQFDLKDFFYSISEAMVFTALKNLGYKKLLAFELARICTTRHLPANKIRYTARFSKSLPSYYNNKPYRETYHHGVLPQGAPSSPMLSNLVALRLDETLSAYADENGLTYTRYADDITLSTLALPSKVSVGGIKRAVIKIIRRAGFIENPKKIRVAGPGSRKTVLGLLVDQSSPRISRHTYKRIDRLLYSISQYKLAGVAEHDGFDSSFGLYNHLHGLINYVKDVDYSRWEEFSKQFQPIKEQFESEFDVSNTAQFMLSST</sequence>
<keyword evidence="3" id="KW-0548">Nucleotidyltransferase</keyword>
<dbReference type="GO" id="GO:0046872">
    <property type="term" value="F:metal ion binding"/>
    <property type="evidence" value="ECO:0007669"/>
    <property type="project" value="UniProtKB-KW"/>
</dbReference>
<dbReference type="AlphaFoldDB" id="A0A2C8F7C3"/>
<dbReference type="GO" id="GO:0051607">
    <property type="term" value="P:defense response to virus"/>
    <property type="evidence" value="ECO:0007669"/>
    <property type="project" value="UniProtKB-KW"/>
</dbReference>
<keyword evidence="5" id="KW-0460">Magnesium</keyword>
<dbReference type="PANTHER" id="PTHR34047:SF7">
    <property type="entry name" value="RNA-DIRECTED DNA POLYMERASE"/>
    <property type="match status" value="1"/>
</dbReference>
<dbReference type="InterPro" id="IPR043502">
    <property type="entry name" value="DNA/RNA_pol_sf"/>
</dbReference>
<dbReference type="RefSeq" id="WP_097011099.1">
    <property type="nucleotide sequence ID" value="NZ_LT907975.1"/>
</dbReference>
<evidence type="ECO:0000256" key="5">
    <source>
        <dbReference type="ARBA" id="ARBA00022842"/>
    </source>
</evidence>
<feature type="domain" description="Reverse transcriptase" evidence="10">
    <location>
        <begin position="1"/>
        <end position="302"/>
    </location>
</feature>
<evidence type="ECO:0000313" key="11">
    <source>
        <dbReference type="EMBL" id="SOB57933.1"/>
    </source>
</evidence>
<dbReference type="PANTHER" id="PTHR34047">
    <property type="entry name" value="NUCLEAR INTRON MATURASE 1, MITOCHONDRIAL-RELATED"/>
    <property type="match status" value="1"/>
</dbReference>
<dbReference type="KEGG" id="pprf:DPRO_1045"/>
<evidence type="ECO:0000256" key="8">
    <source>
        <dbReference type="ARBA" id="ARBA00034120"/>
    </source>
</evidence>
<dbReference type="Pfam" id="PF00078">
    <property type="entry name" value="RVT_1"/>
    <property type="match status" value="1"/>
</dbReference>
<comment type="similarity">
    <text evidence="8">Belongs to the bacterial reverse transcriptase family.</text>
</comment>
<keyword evidence="12" id="KW-1185">Reference proteome</keyword>
<dbReference type="Gene3D" id="3.10.10.10">
    <property type="entry name" value="HIV Type 1 Reverse Transcriptase, subunit A, domain 1"/>
    <property type="match status" value="1"/>
</dbReference>
<dbReference type="PROSITE" id="PS50878">
    <property type="entry name" value="RT_POL"/>
    <property type="match status" value="1"/>
</dbReference>
<dbReference type="InterPro" id="IPR051083">
    <property type="entry name" value="GrpII_Intron_Splice-Mob/Def"/>
</dbReference>
<gene>
    <name evidence="11" type="ORF">DPRO_1045</name>
</gene>
<keyword evidence="2" id="KW-0808">Transferase</keyword>
<evidence type="ECO:0000256" key="1">
    <source>
        <dbReference type="ARBA" id="ARBA00012493"/>
    </source>
</evidence>
<dbReference type="EC" id="2.7.7.49" evidence="1"/>